<dbReference type="PANTHER" id="PTHR39594:SF1">
    <property type="entry name" value="PROTEIN YCHQ"/>
    <property type="match status" value="1"/>
</dbReference>
<keyword evidence="1" id="KW-0812">Transmembrane</keyword>
<comment type="caution">
    <text evidence="2">The sequence shown here is derived from an EMBL/GenBank/DDBJ whole genome shotgun (WGS) entry which is preliminary data.</text>
</comment>
<dbReference type="RefSeq" id="WP_224420300.1">
    <property type="nucleotide sequence ID" value="NZ_JAGXFD010000001.1"/>
</dbReference>
<dbReference type="Proteomes" id="UP001319883">
    <property type="component" value="Unassembled WGS sequence"/>
</dbReference>
<keyword evidence="3" id="KW-1185">Reference proteome</keyword>
<name>A0ABS7WW06_9GAMM</name>
<feature type="transmembrane region" description="Helical" evidence="1">
    <location>
        <begin position="39"/>
        <end position="65"/>
    </location>
</feature>
<feature type="transmembrane region" description="Helical" evidence="1">
    <location>
        <begin position="71"/>
        <end position="90"/>
    </location>
</feature>
<dbReference type="PIRSF" id="PIRSF005610">
    <property type="entry name" value="SirB"/>
    <property type="match status" value="1"/>
</dbReference>
<keyword evidence="1" id="KW-1133">Transmembrane helix</keyword>
<sequence length="132" mass="14281">MDYLFLKHLHIAAATLSVTLFLLRAAWSVTASPARQRRWVRVVPHVIDTLLLLSGVTLMVTLRAWPSETPWLAAKLIALAGYIGLGSLAIRRGRTPIIRAVAALAALAVFLYIAGAAVMHDPYSWLAGLSPG</sequence>
<evidence type="ECO:0000313" key="2">
    <source>
        <dbReference type="EMBL" id="MBZ9566787.1"/>
    </source>
</evidence>
<feature type="transmembrane region" description="Helical" evidence="1">
    <location>
        <begin position="97"/>
        <end position="119"/>
    </location>
</feature>
<dbReference type="InterPro" id="IPR007360">
    <property type="entry name" value="SirB"/>
</dbReference>
<dbReference type="EMBL" id="JAGXFD010000001">
    <property type="protein sequence ID" value="MBZ9566787.1"/>
    <property type="molecule type" value="Genomic_DNA"/>
</dbReference>
<keyword evidence="1" id="KW-0472">Membrane</keyword>
<dbReference type="Pfam" id="PF04247">
    <property type="entry name" value="SirB"/>
    <property type="match status" value="1"/>
</dbReference>
<accession>A0ABS7WW06</accession>
<proteinExistence type="predicted"/>
<evidence type="ECO:0000256" key="1">
    <source>
        <dbReference type="SAM" id="Phobius"/>
    </source>
</evidence>
<dbReference type="PANTHER" id="PTHR39594">
    <property type="entry name" value="PROTEIN YCHQ"/>
    <property type="match status" value="1"/>
</dbReference>
<gene>
    <name evidence="2" type="ORF">KGQ91_03690</name>
</gene>
<feature type="transmembrane region" description="Helical" evidence="1">
    <location>
        <begin position="6"/>
        <end position="27"/>
    </location>
</feature>
<protein>
    <submittedName>
        <fullName evidence="2">SirB2 family protein</fullName>
    </submittedName>
</protein>
<reference evidence="2 3" key="1">
    <citation type="submission" date="2021-05" db="EMBL/GenBank/DDBJ databases">
        <title>Petroleum and Energy Research Collection (APPE): ex situ preservation of microbial diversity associated with the oil industry and exploitation of its biotechnological potential.</title>
        <authorList>
            <person name="Paixao C.T.M."/>
            <person name="Gomes M.B."/>
            <person name="Oliveira V.M."/>
        </authorList>
    </citation>
    <scope>NUCLEOTIDE SEQUENCE [LARGE SCALE GENOMIC DNA]</scope>
    <source>
        <strain evidence="2 3">LIT2</strain>
    </source>
</reference>
<organism evidence="2 3">
    <name type="scientific">Modicisalibacter tunisiensis</name>
    <dbReference type="NCBI Taxonomy" id="390637"/>
    <lineage>
        <taxon>Bacteria</taxon>
        <taxon>Pseudomonadati</taxon>
        <taxon>Pseudomonadota</taxon>
        <taxon>Gammaproteobacteria</taxon>
        <taxon>Oceanospirillales</taxon>
        <taxon>Halomonadaceae</taxon>
        <taxon>Modicisalibacter</taxon>
    </lineage>
</organism>
<evidence type="ECO:0000313" key="3">
    <source>
        <dbReference type="Proteomes" id="UP001319883"/>
    </source>
</evidence>